<dbReference type="GO" id="GO:0010494">
    <property type="term" value="C:cytoplasmic stress granule"/>
    <property type="evidence" value="ECO:0007669"/>
    <property type="project" value="TreeGrafter"/>
</dbReference>
<name>A0A2G8JUW1_STIJA</name>
<dbReference type="Pfam" id="PF06741">
    <property type="entry name" value="LsmAD"/>
    <property type="match status" value="1"/>
</dbReference>
<dbReference type="Gene3D" id="2.30.30.100">
    <property type="match status" value="1"/>
</dbReference>
<proteinExistence type="inferred from homology"/>
<dbReference type="Pfam" id="PF14438">
    <property type="entry name" value="SM-ATX"/>
    <property type="match status" value="1"/>
</dbReference>
<dbReference type="InterPro" id="IPR045117">
    <property type="entry name" value="ATXN2-like"/>
</dbReference>
<dbReference type="OrthoDB" id="2275718at2759"/>
<reference evidence="4 5" key="1">
    <citation type="journal article" date="2017" name="PLoS Biol.">
        <title>The sea cucumber genome provides insights into morphological evolution and visceral regeneration.</title>
        <authorList>
            <person name="Zhang X."/>
            <person name="Sun L."/>
            <person name="Yuan J."/>
            <person name="Sun Y."/>
            <person name="Gao Y."/>
            <person name="Zhang L."/>
            <person name="Li S."/>
            <person name="Dai H."/>
            <person name="Hamel J.F."/>
            <person name="Liu C."/>
            <person name="Yu Y."/>
            <person name="Liu S."/>
            <person name="Lin W."/>
            <person name="Guo K."/>
            <person name="Jin S."/>
            <person name="Xu P."/>
            <person name="Storey K.B."/>
            <person name="Huan P."/>
            <person name="Zhang T."/>
            <person name="Zhou Y."/>
            <person name="Zhang J."/>
            <person name="Lin C."/>
            <person name="Li X."/>
            <person name="Xing L."/>
            <person name="Huo D."/>
            <person name="Sun M."/>
            <person name="Wang L."/>
            <person name="Mercier A."/>
            <person name="Li F."/>
            <person name="Yang H."/>
            <person name="Xiang J."/>
        </authorList>
    </citation>
    <scope>NUCLEOTIDE SEQUENCE [LARGE SCALE GENOMIC DNA]</scope>
    <source>
        <strain evidence="4">Shaxun</strain>
        <tissue evidence="4">Muscle</tissue>
    </source>
</reference>
<accession>A0A2G8JUW1</accession>
<dbReference type="GO" id="GO:0034063">
    <property type="term" value="P:stress granule assembly"/>
    <property type="evidence" value="ECO:0007669"/>
    <property type="project" value="TreeGrafter"/>
</dbReference>
<evidence type="ECO:0000313" key="4">
    <source>
        <dbReference type="EMBL" id="PIK39557.1"/>
    </source>
</evidence>
<evidence type="ECO:0000256" key="2">
    <source>
        <dbReference type="SAM" id="MobiDB-lite"/>
    </source>
</evidence>
<dbReference type="InterPro" id="IPR025852">
    <property type="entry name" value="SM_dom_ATX"/>
</dbReference>
<sequence length="464" mass="51265">GSVVFVQVKSGTEYEGILHTISPKGEIVLMEVRTKDQTKQKVTLHPKLILECNSIVKITAKDVNLDYSSKPESFATDAEISQRVNGQVPERKLEAWAPIEDDVADKRLLEVELDSTDLAKGNGWDAAEMFATNQRDFGYESTFKEDLQEYTTPLPEEDTKEFRERRARADRLAKQIEQSPEHANRGQVENSDDMTEEERFSSVSRVGMNSRPVPQNSSNNTDKYVPPQKRQTGAGVYPRSGQGRKQSPSRTPMSGPGRPPVMGVDRQTPQAQAVVQTFRHTHQPSKQQQAPPPSAGQTGAMSSDYNRVQPHHSAQSQPKSQHHHSPVPQQPPYQQRPPVVGGVVGPRGQAPSLNPMGPKSLPPSIDNEQKRVAPQSEKQPLLSSEVALQRPDSLNHPNVDTGRSAAPNQIPSSSTTSEGQAVPDKSPARKATTLGLKNFSENLRVSFFIIWFSTVPNEPSIFSR</sequence>
<feature type="region of interest" description="Disordered" evidence="2">
    <location>
        <begin position="149"/>
        <end position="429"/>
    </location>
</feature>
<dbReference type="PANTHER" id="PTHR12854:SF7">
    <property type="entry name" value="ATAXIN-2 HOMOLOG"/>
    <property type="match status" value="1"/>
</dbReference>
<evidence type="ECO:0000259" key="3">
    <source>
        <dbReference type="SMART" id="SM01272"/>
    </source>
</evidence>
<keyword evidence="5" id="KW-1185">Reference proteome</keyword>
<feature type="non-terminal residue" evidence="4">
    <location>
        <position position="1"/>
    </location>
</feature>
<protein>
    <recommendedName>
        <fullName evidence="3">LsmAD domain-containing protein</fullName>
    </recommendedName>
</protein>
<dbReference type="PANTHER" id="PTHR12854">
    <property type="entry name" value="ATAXIN 2-RELATED"/>
    <property type="match status" value="1"/>
</dbReference>
<dbReference type="STRING" id="307972.A0A2G8JUW1"/>
<feature type="compositionally biased region" description="Basic and acidic residues" evidence="2">
    <location>
        <begin position="160"/>
        <end position="184"/>
    </location>
</feature>
<feature type="compositionally biased region" description="Low complexity" evidence="2">
    <location>
        <begin position="336"/>
        <end position="351"/>
    </location>
</feature>
<evidence type="ECO:0000313" key="5">
    <source>
        <dbReference type="Proteomes" id="UP000230750"/>
    </source>
</evidence>
<comment type="caution">
    <text evidence="4">The sequence shown here is derived from an EMBL/GenBank/DDBJ whole genome shotgun (WGS) entry which is preliminary data.</text>
</comment>
<feature type="compositionally biased region" description="Polar residues" evidence="2">
    <location>
        <begin position="212"/>
        <end position="222"/>
    </location>
</feature>
<dbReference type="Proteomes" id="UP000230750">
    <property type="component" value="Unassembled WGS sequence"/>
</dbReference>
<feature type="compositionally biased region" description="Polar residues" evidence="2">
    <location>
        <begin position="296"/>
        <end position="306"/>
    </location>
</feature>
<feature type="compositionally biased region" description="Polar residues" evidence="2">
    <location>
        <begin position="406"/>
        <end position="419"/>
    </location>
</feature>
<gene>
    <name evidence="4" type="ORF">BSL78_23590</name>
</gene>
<evidence type="ECO:0000256" key="1">
    <source>
        <dbReference type="ARBA" id="ARBA00007503"/>
    </source>
</evidence>
<dbReference type="EMBL" id="MRZV01001226">
    <property type="protein sequence ID" value="PIK39557.1"/>
    <property type="molecule type" value="Genomic_DNA"/>
</dbReference>
<dbReference type="SMART" id="SM01272">
    <property type="entry name" value="LsmAD"/>
    <property type="match status" value="1"/>
</dbReference>
<organism evidence="4 5">
    <name type="scientific">Stichopus japonicus</name>
    <name type="common">Sea cucumber</name>
    <dbReference type="NCBI Taxonomy" id="307972"/>
    <lineage>
        <taxon>Eukaryota</taxon>
        <taxon>Metazoa</taxon>
        <taxon>Echinodermata</taxon>
        <taxon>Eleutherozoa</taxon>
        <taxon>Echinozoa</taxon>
        <taxon>Holothuroidea</taxon>
        <taxon>Aspidochirotacea</taxon>
        <taxon>Aspidochirotida</taxon>
        <taxon>Stichopodidae</taxon>
        <taxon>Apostichopus</taxon>
    </lineage>
</organism>
<dbReference type="GO" id="GO:0003729">
    <property type="term" value="F:mRNA binding"/>
    <property type="evidence" value="ECO:0007669"/>
    <property type="project" value="TreeGrafter"/>
</dbReference>
<dbReference type="AlphaFoldDB" id="A0A2G8JUW1"/>
<feature type="compositionally biased region" description="Polar residues" evidence="2">
    <location>
        <begin position="243"/>
        <end position="252"/>
    </location>
</feature>
<comment type="similarity">
    <text evidence="1">Belongs to the ataxin-2 family.</text>
</comment>
<dbReference type="InterPro" id="IPR009604">
    <property type="entry name" value="LsmAD_domain"/>
</dbReference>
<dbReference type="CDD" id="cd00600">
    <property type="entry name" value="Sm_like"/>
    <property type="match status" value="1"/>
</dbReference>
<feature type="domain" description="LsmAD" evidence="3">
    <location>
        <begin position="137"/>
        <end position="206"/>
    </location>
</feature>